<reference evidence="1" key="2">
    <citation type="submission" date="2023-01" db="EMBL/GenBank/DDBJ databases">
        <authorList>
            <person name="Sun Q."/>
            <person name="Evtushenko L."/>
        </authorList>
    </citation>
    <scope>NUCLEOTIDE SEQUENCE</scope>
    <source>
        <strain evidence="1">VKM Ac-1321</strain>
    </source>
</reference>
<organism evidence="1 2">
    <name type="scientific">Dactylosporangium matsuzakiense</name>
    <dbReference type="NCBI Taxonomy" id="53360"/>
    <lineage>
        <taxon>Bacteria</taxon>
        <taxon>Bacillati</taxon>
        <taxon>Actinomycetota</taxon>
        <taxon>Actinomycetes</taxon>
        <taxon>Micromonosporales</taxon>
        <taxon>Micromonosporaceae</taxon>
        <taxon>Dactylosporangium</taxon>
    </lineage>
</organism>
<evidence type="ECO:0000313" key="2">
    <source>
        <dbReference type="Proteomes" id="UP001143480"/>
    </source>
</evidence>
<proteinExistence type="predicted"/>
<dbReference type="Proteomes" id="UP001143480">
    <property type="component" value="Unassembled WGS sequence"/>
</dbReference>
<sequence length="52" mass="5333">MGIPPVPPEISGLPTVCRMSIDPLDAWAAAAALLTRVYGAADRAGLSRLTLG</sequence>
<name>A0A9W6NPV9_9ACTN</name>
<dbReference type="EMBL" id="BSFP01000045">
    <property type="protein sequence ID" value="GLL04467.1"/>
    <property type="molecule type" value="Genomic_DNA"/>
</dbReference>
<keyword evidence="2" id="KW-1185">Reference proteome</keyword>
<dbReference type="AlphaFoldDB" id="A0A9W6NPV9"/>
<reference evidence="1" key="1">
    <citation type="journal article" date="2014" name="Int. J. Syst. Evol. Microbiol.">
        <title>Complete genome sequence of Corynebacterium casei LMG S-19264T (=DSM 44701T), isolated from a smear-ripened cheese.</title>
        <authorList>
            <consortium name="US DOE Joint Genome Institute (JGI-PGF)"/>
            <person name="Walter F."/>
            <person name="Albersmeier A."/>
            <person name="Kalinowski J."/>
            <person name="Ruckert C."/>
        </authorList>
    </citation>
    <scope>NUCLEOTIDE SEQUENCE</scope>
    <source>
        <strain evidence="1">VKM Ac-1321</strain>
    </source>
</reference>
<gene>
    <name evidence="1" type="ORF">GCM10017581_062140</name>
</gene>
<comment type="caution">
    <text evidence="1">The sequence shown here is derived from an EMBL/GenBank/DDBJ whole genome shotgun (WGS) entry which is preliminary data.</text>
</comment>
<accession>A0A9W6NPV9</accession>
<evidence type="ECO:0000313" key="1">
    <source>
        <dbReference type="EMBL" id="GLL04467.1"/>
    </source>
</evidence>
<protein>
    <submittedName>
        <fullName evidence="1">Uncharacterized protein</fullName>
    </submittedName>
</protein>